<dbReference type="PATRIC" id="fig|1365248.3.peg.1961"/>
<keyword evidence="2" id="KW-0677">Repeat</keyword>
<name>A0A162AZU4_9GAMM</name>
<accession>A0A162AZU4</accession>
<evidence type="ECO:0000313" key="3">
    <source>
        <dbReference type="EMBL" id="KZN64300.1"/>
    </source>
</evidence>
<dbReference type="InterPro" id="IPR032675">
    <property type="entry name" value="LRR_dom_sf"/>
</dbReference>
<dbReference type="EMBL" id="AUYC01000022">
    <property type="protein sequence ID" value="KZN64300.1"/>
    <property type="molecule type" value="Genomic_DNA"/>
</dbReference>
<gene>
    <name evidence="3" type="ORF">N473_15240</name>
</gene>
<dbReference type="InterPro" id="IPR001611">
    <property type="entry name" value="Leu-rich_rpt"/>
</dbReference>
<keyword evidence="1" id="KW-0433">Leucine-rich repeat</keyword>
<evidence type="ECO:0008006" key="5">
    <source>
        <dbReference type="Google" id="ProtNLM"/>
    </source>
</evidence>
<dbReference type="Gene3D" id="2.60.40.10">
    <property type="entry name" value="Immunoglobulins"/>
    <property type="match status" value="1"/>
</dbReference>
<evidence type="ECO:0000256" key="2">
    <source>
        <dbReference type="ARBA" id="ARBA00022737"/>
    </source>
</evidence>
<dbReference type="PANTHER" id="PTHR47566">
    <property type="match status" value="1"/>
</dbReference>
<dbReference type="SUPFAM" id="SSF52058">
    <property type="entry name" value="L domain-like"/>
    <property type="match status" value="1"/>
</dbReference>
<evidence type="ECO:0000313" key="4">
    <source>
        <dbReference type="Proteomes" id="UP000076486"/>
    </source>
</evidence>
<sequence length="1876" mass="209516">MGLVAGCGGGASENTNEEVKPPVITNSAPVVSIEGQVLVQEMQALNLVAKAHDKESQSLSYTWSHNGNAQITLDGENEANVTIRSTDLTQDTPILLSVTVSDAHGATAVAKHVVTVIDAPVVSVDIQDKTIEQSTFSLYATANSSKAIKSYQWSGHTPDSIEVSGYETDTLVIKTGDLTEDVPLIFDLTVIDETGGQTTVSKSVLIKSFAHQLTIMGKVTDQPIEHAHVQAQIGDKVFTSIANNLGEYALAINLEQSEEAYIHELVKLTATGQGQLDFVEFVSQLGALSQLNLAAGTDAVLNAEELFDVNVTNVTTAEYALLSEFDDAFDSAEQLENRRLGISAKQKLDIATVLKAIVDNDSVDLPESHVTTLDLAKDKEASNQFLSKLKEEQPDLVQSTVDALKSDADLLQPAVLTLEEVLWVTEPDYQNGYYFGLELNDDNTGYYIAEERHKVSWERENNRVLVTFSDPLLLSYSAHMDGYNHLNLKSIILDFYAQNEHYNSATVTFIGDEYGTTQLTPRQFSFHSQIYTKSSFAQLSQHMLDGDWSFLKLGVSQNVYHEYVFDDSGKVIDRQTSNQSEWLISGSELRIKDGESTQILQLIAHSEFGYHLMGHTLENEQITNAYTAYMVKRQDVSFDTFDYQRTWTRLQSTQSSVFNIDEQGVVNFGLSTGRRYVLESGELVSYSYTFNGEGRYDNCEHRELCAVNSVYSYQLLGVAGDRIAVKFTARLFERDYTFEVIRFIDVRDDEGALSSSFNDALLQNTLKLYSEDGSIIDSVNYCHEDEPCALHFRLAKHGDFNFYQFEQRQGYYELTSKLDNSVLYLEVTELGDTRFAICLKSEQSAVCNELNTTTYTATPITYPISVKASDGGRIDLRTASVTIGESVNFRVLADENYYISSLNICGRDYSAQLAKLNSEFFHSETVYDACHIEATFEEILPIYGQHLLYDPSLYLPLLHELDFYPNGKGEYKYTGGVYNSKRVQFDWHTLSEYQSHVELEYASSFVLKNYYNDVFKNTDLYVAINALKFDYLDGKSLSWELEGDLNYYGLTSQIGPVTLNDTADSAVYNVVDWVGKWVFVYQYSDTYYELNLEADGQGTFLAVSDAGVQTHPTELTWEVDESGQLKLSAVGIVQSPYILKPIQQNSGFIQIETQGRHWFDNSEHFKTGVGIMAKAMEESLTLDEVVGKWHFKWGPESNSYHGFVINDDASVDKYTALGNVIVEEDTFTIQYFYDYVKGNYVPSCNNDYTHCSLSHSEQFKVISKQNGMALLASDGGEYHVAQYSKDLHVDHFIPSLIENFTYYFLDGEHYGVGLLSRHHNQVDEYNWSLSSPAMYSQDTVKYIDGKFFHQTSQGAYWIKPVMYVPQGVQVCIYEDGQSCEQGTQQTWLYQAPTFDITLKVGQGGAVNADTTLENVLFGNYIHLTILADEGYRIADFEGCNARFLWEISLSEALIEVAPSVSDCTLTVSFERDSGQSVVDSLGIKDPGLKSCVESQGLSYPQFLAFLNCNSSTIDSFSGIENFKYLLSISLYDTSLSAQAKADLENMTQLKSLHLYDVDYTVLNLSKLNQLTNLSLSQASTVSNIVLPVQSSLYTLDISNSSVTEIDLSNQVKLRSLSVGESALTHLDLSNNLELELLNISGSKVEDISGVTTDHKIQRLNAASSALATLELRNFDDVEVVDLSNTSISLLELGGNAQLHTLNASDTPLARINVEPGQYTLTDLALNNTNLKELELRYFEQLSNLELTSTFLTSLDLTNNQQLFFLEAGHAQLSEVIWSTLPRLFSVNLAANPLTEFIFEQNMVNLHQLDLSNTGIRVLHIPDGATLRSLKFSENQLDNITGVEYLSTVGSTFDLTNTTLSAELLQYIQSHNVSVIH</sequence>
<dbReference type="Proteomes" id="UP000076486">
    <property type="component" value="Unassembled WGS sequence"/>
</dbReference>
<dbReference type="InterPro" id="IPR052574">
    <property type="entry name" value="CDIRP"/>
</dbReference>
<comment type="caution">
    <text evidence="3">The sequence shown here is derived from an EMBL/GenBank/DDBJ whole genome shotgun (WGS) entry which is preliminary data.</text>
</comment>
<dbReference type="PANTHER" id="PTHR47566:SF1">
    <property type="entry name" value="PROTEIN NUD1"/>
    <property type="match status" value="1"/>
</dbReference>
<dbReference type="InterPro" id="IPR013783">
    <property type="entry name" value="Ig-like_fold"/>
</dbReference>
<evidence type="ECO:0000256" key="1">
    <source>
        <dbReference type="ARBA" id="ARBA00022614"/>
    </source>
</evidence>
<reference evidence="3 4" key="1">
    <citation type="submission" date="2013-07" db="EMBL/GenBank/DDBJ databases">
        <title>Comparative Genomic and Metabolomic Analysis of Twelve Strains of Pseudoalteromonas luteoviolacea.</title>
        <authorList>
            <person name="Vynne N.G."/>
            <person name="Mansson M."/>
            <person name="Gram L."/>
        </authorList>
    </citation>
    <scope>NUCLEOTIDE SEQUENCE [LARGE SCALE GENOMIC DNA]</scope>
    <source>
        <strain evidence="3 4">CPMOR-1</strain>
    </source>
</reference>
<protein>
    <recommendedName>
        <fullName evidence="5">Ig-like domain-containing protein</fullName>
    </recommendedName>
</protein>
<dbReference type="PROSITE" id="PS51450">
    <property type="entry name" value="LRR"/>
    <property type="match status" value="1"/>
</dbReference>
<dbReference type="GO" id="GO:0035591">
    <property type="term" value="F:signaling adaptor activity"/>
    <property type="evidence" value="ECO:0007669"/>
    <property type="project" value="TreeGrafter"/>
</dbReference>
<organism evidence="3 4">
    <name type="scientific">Pseudoalteromonas luteoviolacea CPMOR-1</name>
    <dbReference type="NCBI Taxonomy" id="1365248"/>
    <lineage>
        <taxon>Bacteria</taxon>
        <taxon>Pseudomonadati</taxon>
        <taxon>Pseudomonadota</taxon>
        <taxon>Gammaproteobacteria</taxon>
        <taxon>Alteromonadales</taxon>
        <taxon>Pseudoalteromonadaceae</taxon>
        <taxon>Pseudoalteromonas</taxon>
    </lineage>
</organism>
<proteinExistence type="predicted"/>
<dbReference type="Gene3D" id="3.80.10.10">
    <property type="entry name" value="Ribonuclease Inhibitor"/>
    <property type="match status" value="2"/>
</dbReference>